<organism evidence="1 2">
    <name type="scientific">Alkalibacterium iburiense</name>
    <dbReference type="NCBI Taxonomy" id="290589"/>
    <lineage>
        <taxon>Bacteria</taxon>
        <taxon>Bacillati</taxon>
        <taxon>Bacillota</taxon>
        <taxon>Bacilli</taxon>
        <taxon>Lactobacillales</taxon>
        <taxon>Carnobacteriaceae</taxon>
        <taxon>Alkalibacterium</taxon>
    </lineage>
</organism>
<name>A0ABP3GTM6_9LACT</name>
<comment type="caution">
    <text evidence="1">The sequence shown here is derived from an EMBL/GenBank/DDBJ whole genome shotgun (WGS) entry which is preliminary data.</text>
</comment>
<sequence length="45" mass="5316">MKSPHVFFVFEHTPHTNPTEDFVNEGIDWVKEMIENNDVNKQVSK</sequence>
<gene>
    <name evidence="1" type="ORF">GCM10008932_01360</name>
</gene>
<dbReference type="Proteomes" id="UP001501166">
    <property type="component" value="Unassembled WGS sequence"/>
</dbReference>
<dbReference type="RefSeq" id="WP_343752963.1">
    <property type="nucleotide sequence ID" value="NZ_BAAACW010000015.1"/>
</dbReference>
<evidence type="ECO:0000313" key="2">
    <source>
        <dbReference type="Proteomes" id="UP001501166"/>
    </source>
</evidence>
<protein>
    <submittedName>
        <fullName evidence="1">Uncharacterized protein</fullName>
    </submittedName>
</protein>
<proteinExistence type="predicted"/>
<accession>A0ABP3GTM6</accession>
<reference evidence="2" key="1">
    <citation type="journal article" date="2019" name="Int. J. Syst. Evol. Microbiol.">
        <title>The Global Catalogue of Microorganisms (GCM) 10K type strain sequencing project: providing services to taxonomists for standard genome sequencing and annotation.</title>
        <authorList>
            <consortium name="The Broad Institute Genomics Platform"/>
            <consortium name="The Broad Institute Genome Sequencing Center for Infectious Disease"/>
            <person name="Wu L."/>
            <person name="Ma J."/>
        </authorList>
    </citation>
    <scope>NUCLEOTIDE SEQUENCE [LARGE SCALE GENOMIC DNA]</scope>
    <source>
        <strain evidence="2">JCM 12662</strain>
    </source>
</reference>
<keyword evidence="2" id="KW-1185">Reference proteome</keyword>
<dbReference type="EMBL" id="BAAACW010000015">
    <property type="protein sequence ID" value="GAA0352089.1"/>
    <property type="molecule type" value="Genomic_DNA"/>
</dbReference>
<evidence type="ECO:0000313" key="1">
    <source>
        <dbReference type="EMBL" id="GAA0352089.1"/>
    </source>
</evidence>